<comment type="caution">
    <text evidence="1">The sequence shown here is derived from an EMBL/GenBank/DDBJ whole genome shotgun (WGS) entry which is preliminary data.</text>
</comment>
<accession>A0AAD7J0P8</accession>
<evidence type="ECO:0000313" key="2">
    <source>
        <dbReference type="Proteomes" id="UP001215598"/>
    </source>
</evidence>
<dbReference type="Proteomes" id="UP001215598">
    <property type="component" value="Unassembled WGS sequence"/>
</dbReference>
<proteinExistence type="predicted"/>
<dbReference type="AlphaFoldDB" id="A0AAD7J0P8"/>
<gene>
    <name evidence="1" type="ORF">B0H16DRAFT_1316745</name>
</gene>
<sequence>MPFATDTSWPVGLLRIFDIAGSARGSFENRYYGAYTKLLTHCFGHDFDFVVAPQAPPDDSHDNFIVYLIVFDVPQQRPVFFLEVKDDGHNLIPAKREAADAQMRGRYNKLLHDCPIPLLYGLSVLGTGMRVYCGDKARRTVTPSFVETDWHFVLPAEYLQDQWSLDILSPGGFSEMKRIVAYIKGESTKFQPG</sequence>
<protein>
    <submittedName>
        <fullName evidence="1">Uncharacterized protein</fullName>
    </submittedName>
</protein>
<organism evidence="1 2">
    <name type="scientific">Mycena metata</name>
    <dbReference type="NCBI Taxonomy" id="1033252"/>
    <lineage>
        <taxon>Eukaryota</taxon>
        <taxon>Fungi</taxon>
        <taxon>Dikarya</taxon>
        <taxon>Basidiomycota</taxon>
        <taxon>Agaricomycotina</taxon>
        <taxon>Agaricomycetes</taxon>
        <taxon>Agaricomycetidae</taxon>
        <taxon>Agaricales</taxon>
        <taxon>Marasmiineae</taxon>
        <taxon>Mycenaceae</taxon>
        <taxon>Mycena</taxon>
    </lineage>
</organism>
<keyword evidence="2" id="KW-1185">Reference proteome</keyword>
<reference evidence="1" key="1">
    <citation type="submission" date="2023-03" db="EMBL/GenBank/DDBJ databases">
        <title>Massive genome expansion in bonnet fungi (Mycena s.s.) driven by repeated elements and novel gene families across ecological guilds.</title>
        <authorList>
            <consortium name="Lawrence Berkeley National Laboratory"/>
            <person name="Harder C.B."/>
            <person name="Miyauchi S."/>
            <person name="Viragh M."/>
            <person name="Kuo A."/>
            <person name="Thoen E."/>
            <person name="Andreopoulos B."/>
            <person name="Lu D."/>
            <person name="Skrede I."/>
            <person name="Drula E."/>
            <person name="Henrissat B."/>
            <person name="Morin E."/>
            <person name="Kohler A."/>
            <person name="Barry K."/>
            <person name="LaButti K."/>
            <person name="Morin E."/>
            <person name="Salamov A."/>
            <person name="Lipzen A."/>
            <person name="Mereny Z."/>
            <person name="Hegedus B."/>
            <person name="Baldrian P."/>
            <person name="Stursova M."/>
            <person name="Weitz H."/>
            <person name="Taylor A."/>
            <person name="Grigoriev I.V."/>
            <person name="Nagy L.G."/>
            <person name="Martin F."/>
            <person name="Kauserud H."/>
        </authorList>
    </citation>
    <scope>NUCLEOTIDE SEQUENCE</scope>
    <source>
        <strain evidence="1">CBHHK182m</strain>
    </source>
</reference>
<name>A0AAD7J0P8_9AGAR</name>
<dbReference type="EMBL" id="JARKIB010000054">
    <property type="protein sequence ID" value="KAJ7753727.1"/>
    <property type="molecule type" value="Genomic_DNA"/>
</dbReference>
<evidence type="ECO:0000313" key="1">
    <source>
        <dbReference type="EMBL" id="KAJ7753727.1"/>
    </source>
</evidence>